<dbReference type="EMBL" id="AY388628">
    <property type="protein sequence ID" value="AAR27923.1"/>
    <property type="molecule type" value="Genomic_DNA"/>
</dbReference>
<dbReference type="OrthoDB" id="39097at10239"/>
<dbReference type="RefSeq" id="NP_963951.1">
    <property type="nucleotide sequence ID" value="NC_005360.1"/>
</dbReference>
<evidence type="ECO:0000313" key="1">
    <source>
        <dbReference type="EMBL" id="AAR27923.1"/>
    </source>
</evidence>
<reference evidence="1 2" key="1">
    <citation type="journal article" date="2001" name="Proc. Natl. Acad. Sci. U.S.A.">
        <title>Viruses from extreme thermal environments.</title>
        <authorList>
            <person name="Rice G."/>
            <person name="Stedman K."/>
            <person name="Snyder J."/>
            <person name="Wiedenheft B."/>
            <person name="Willits D."/>
            <person name="Brumfield S."/>
            <person name="McDermott T."/>
            <person name="Young M.J."/>
        </authorList>
    </citation>
    <scope>NUCLEOTIDE SEQUENCE</scope>
</reference>
<name>Q6TRT8_9VIRU</name>
<organism evidence="1 2">
    <name type="scientific">Sulfolobus virus Ragged Hills</name>
    <dbReference type="NCBI Taxonomy" id="256994"/>
    <lineage>
        <taxon>Viruses</taxon>
        <taxon>Viruses incertae sedis</taxon>
        <taxon>Fuselloviridae</taxon>
        <taxon>Alphafusellovirus</taxon>
        <taxon>Alphafusellovirus yellowstonense</taxon>
        <taxon>Sulfolobus spindle-shaped virus 8</taxon>
    </lineage>
</organism>
<protein>
    <submittedName>
        <fullName evidence="1">ORF B85</fullName>
    </submittedName>
</protein>
<reference evidence="1 2" key="2">
    <citation type="journal article" date="2004" name="J. Virol.">
        <title>Comparative genomic analysis of hyperthermophilic archaeal Fuselloviridae viruses.</title>
        <authorList>
            <person name="Wiedenheft B."/>
            <person name="Stedman K."/>
            <person name="Roberto F."/>
            <person name="Willits D."/>
            <person name="Gleske A.K."/>
            <person name="Zoeller L."/>
            <person name="Snyder J."/>
            <person name="Douglas T."/>
            <person name="Young M."/>
        </authorList>
    </citation>
    <scope>NUCLEOTIDE SEQUENCE</scope>
</reference>
<proteinExistence type="predicted"/>
<sequence length="85" mass="9917">MSILQLLLGEIMRKLWVVFAKDPYGVIVYLKIVKRKSTAKRSLKECQQFFENCEMKLGEFYTLDEAEEKFCEFSKGGKGNEGLRQ</sequence>
<dbReference type="Proteomes" id="UP000001247">
    <property type="component" value="Segment"/>
</dbReference>
<dbReference type="GeneID" id="2741837"/>
<evidence type="ECO:0000313" key="2">
    <source>
        <dbReference type="Proteomes" id="UP000001247"/>
    </source>
</evidence>
<keyword evidence="2" id="KW-1185">Reference proteome</keyword>
<accession>Q6TRT8</accession>
<dbReference type="KEGG" id="vg:2741837"/>